<evidence type="ECO:0000313" key="3">
    <source>
        <dbReference type="Proteomes" id="UP000544107"/>
    </source>
</evidence>
<organism evidence="2 3">
    <name type="scientific">Allorhizobium taibaishanense</name>
    <dbReference type="NCBI Taxonomy" id="887144"/>
    <lineage>
        <taxon>Bacteria</taxon>
        <taxon>Pseudomonadati</taxon>
        <taxon>Pseudomonadota</taxon>
        <taxon>Alphaproteobacteria</taxon>
        <taxon>Hyphomicrobiales</taxon>
        <taxon>Rhizobiaceae</taxon>
        <taxon>Rhizobium/Agrobacterium group</taxon>
        <taxon>Allorhizobium</taxon>
    </lineage>
</organism>
<accession>A0A7W6HNL5</accession>
<dbReference type="EMBL" id="JACIED010000003">
    <property type="protein sequence ID" value="MBB4008527.1"/>
    <property type="molecule type" value="Genomic_DNA"/>
</dbReference>
<dbReference type="Proteomes" id="UP000544107">
    <property type="component" value="Unassembled WGS sequence"/>
</dbReference>
<protein>
    <submittedName>
        <fullName evidence="2">Uncharacterized protein</fullName>
    </submittedName>
</protein>
<reference evidence="2 3" key="1">
    <citation type="submission" date="2020-08" db="EMBL/GenBank/DDBJ databases">
        <title>Genomic Encyclopedia of Type Strains, Phase IV (KMG-IV): sequencing the most valuable type-strain genomes for metagenomic binning, comparative biology and taxonomic classification.</title>
        <authorList>
            <person name="Goeker M."/>
        </authorList>
    </citation>
    <scope>NUCLEOTIDE SEQUENCE [LARGE SCALE GENOMIC DNA]</scope>
    <source>
        <strain evidence="2 3">DSM 100021</strain>
    </source>
</reference>
<dbReference type="AlphaFoldDB" id="A0A7W6HNL5"/>
<feature type="region of interest" description="Disordered" evidence="1">
    <location>
        <begin position="47"/>
        <end position="76"/>
    </location>
</feature>
<evidence type="ECO:0000313" key="2">
    <source>
        <dbReference type="EMBL" id="MBB4008527.1"/>
    </source>
</evidence>
<gene>
    <name evidence="2" type="ORF">GGQ71_002807</name>
</gene>
<name>A0A7W6HNL5_9HYPH</name>
<comment type="caution">
    <text evidence="2">The sequence shown here is derived from an EMBL/GenBank/DDBJ whole genome shotgun (WGS) entry which is preliminary data.</text>
</comment>
<evidence type="ECO:0000256" key="1">
    <source>
        <dbReference type="SAM" id="MobiDB-lite"/>
    </source>
</evidence>
<sequence>MTTGLICDRRRLGRRVVETPCHVFEVHGAVVLGYLALVRHAVRRCDTARSRPSRRGFQMKSPPWSFPGQPRRHSAT</sequence>
<proteinExistence type="predicted"/>